<dbReference type="OrthoDB" id="5829898at2"/>
<organism evidence="1 2">
    <name type="scientific">Vibrio galatheae</name>
    <dbReference type="NCBI Taxonomy" id="579748"/>
    <lineage>
        <taxon>Bacteria</taxon>
        <taxon>Pseudomonadati</taxon>
        <taxon>Pseudomonadota</taxon>
        <taxon>Gammaproteobacteria</taxon>
        <taxon>Vibrionales</taxon>
        <taxon>Vibrionaceae</taxon>
        <taxon>Vibrio</taxon>
    </lineage>
</organism>
<sequence>MTDLDLEFEHIYLEVKAERWQQIERFLFSYYCFREGLVTNNNKPDWETARKNATRSKKVQQAGLQTAMPAYWYQNADKDPFARFNQVSIALNTASPHDNDPASNTASISRL</sequence>
<evidence type="ECO:0000313" key="1">
    <source>
        <dbReference type="EMBL" id="KJY83313.1"/>
    </source>
</evidence>
<dbReference type="AlphaFoldDB" id="A0A0F4NKA6"/>
<keyword evidence="2" id="KW-1185">Reference proteome</keyword>
<dbReference type="PATRIC" id="fig|579748.3.peg.2051"/>
<dbReference type="Proteomes" id="UP000033673">
    <property type="component" value="Unassembled WGS sequence"/>
</dbReference>
<evidence type="ECO:0000313" key="2">
    <source>
        <dbReference type="Proteomes" id="UP000033673"/>
    </source>
</evidence>
<protein>
    <submittedName>
        <fullName evidence="1">Uncharacterized protein</fullName>
    </submittedName>
</protein>
<dbReference type="EMBL" id="JXXV01000016">
    <property type="protein sequence ID" value="KJY83313.1"/>
    <property type="molecule type" value="Genomic_DNA"/>
</dbReference>
<proteinExistence type="predicted"/>
<reference evidence="1 2" key="1">
    <citation type="journal article" date="2015" name="BMC Genomics">
        <title>Genome mining reveals unlocked bioactive potential of marine Gram-negative bacteria.</title>
        <authorList>
            <person name="Machado H."/>
            <person name="Sonnenschein E.C."/>
            <person name="Melchiorsen J."/>
            <person name="Gram L."/>
        </authorList>
    </citation>
    <scope>NUCLEOTIDE SEQUENCE [LARGE SCALE GENOMIC DNA]</scope>
    <source>
        <strain evidence="1 2">S2757</strain>
    </source>
</reference>
<gene>
    <name evidence="1" type="ORF">TW81_09980</name>
</gene>
<comment type="caution">
    <text evidence="1">The sequence shown here is derived from an EMBL/GenBank/DDBJ whole genome shotgun (WGS) entry which is preliminary data.</text>
</comment>
<name>A0A0F4NKA6_9VIBR</name>
<accession>A0A0F4NKA6</accession>
<dbReference type="RefSeq" id="WP_045955551.1">
    <property type="nucleotide sequence ID" value="NZ_JXXV01000016.1"/>
</dbReference>
<dbReference type="STRING" id="579748.TW81_09980"/>